<dbReference type="OrthoDB" id="9814800at2"/>
<protein>
    <submittedName>
        <fullName evidence="3">Cytochrome C</fullName>
    </submittedName>
</protein>
<name>A0A2U1V0X2_9PROT</name>
<reference evidence="4" key="1">
    <citation type="submission" date="2017-10" db="EMBL/GenBank/DDBJ databases">
        <authorList>
            <person name="Toshchakov S.V."/>
            <person name="Goeva M.A."/>
        </authorList>
    </citation>
    <scope>NUCLEOTIDE SEQUENCE [LARGE SCALE GENOMIC DNA]</scope>
    <source>
        <strain evidence="4">JR1/69-1-13</strain>
    </source>
</reference>
<dbReference type="InterPro" id="IPR036280">
    <property type="entry name" value="Multihaem_cyt_sf"/>
</dbReference>
<dbReference type="CDD" id="cd08168">
    <property type="entry name" value="Cytochrom_C3"/>
    <property type="match status" value="1"/>
</dbReference>
<feature type="transmembrane region" description="Helical" evidence="1">
    <location>
        <begin position="12"/>
        <end position="35"/>
    </location>
</feature>
<dbReference type="SUPFAM" id="SSF48695">
    <property type="entry name" value="Multiheme cytochromes"/>
    <property type="match status" value="1"/>
</dbReference>
<organism evidence="3 4">
    <name type="scientific">Teichococcus aestuarii</name>
    <dbReference type="NCBI Taxonomy" id="568898"/>
    <lineage>
        <taxon>Bacteria</taxon>
        <taxon>Pseudomonadati</taxon>
        <taxon>Pseudomonadota</taxon>
        <taxon>Alphaproteobacteria</taxon>
        <taxon>Acetobacterales</taxon>
        <taxon>Roseomonadaceae</taxon>
        <taxon>Roseomonas</taxon>
    </lineage>
</organism>
<evidence type="ECO:0000313" key="4">
    <source>
        <dbReference type="Proteomes" id="UP000245048"/>
    </source>
</evidence>
<proteinExistence type="predicted"/>
<feature type="domain" description="CRIB" evidence="2">
    <location>
        <begin position="46"/>
        <end position="59"/>
    </location>
</feature>
<dbReference type="Gene3D" id="3.90.10.10">
    <property type="entry name" value="Cytochrome C3"/>
    <property type="match status" value="2"/>
</dbReference>
<comment type="caution">
    <text evidence="3">The sequence shown here is derived from an EMBL/GenBank/DDBJ whole genome shotgun (WGS) entry which is preliminary data.</text>
</comment>
<dbReference type="InterPro" id="IPR029467">
    <property type="entry name" value="Cyt_c7-like"/>
</dbReference>
<sequence>MQHFSQSADTLLRFALAAIVLAFGLAVVLLLAWPFTTHATSQGRVVAQPVQFSHAHHVGGLGLDCRYCHDTVQRSRFAGLPPTHTCMTCHSQVWTQAEMLAPVRRSLAENRPLAWKRVHALPDYVFFDHSLHVANGVGCSTCHGAVQTMQQVSQAAPLTMAWCLDCHRNPARWLREEDRVFDMQWTPPPDQAERGRRLLAHYGIRAEHLTDCSRCHR</sequence>
<evidence type="ECO:0000313" key="3">
    <source>
        <dbReference type="EMBL" id="PWC27550.1"/>
    </source>
</evidence>
<dbReference type="RefSeq" id="WP_109518187.1">
    <property type="nucleotide sequence ID" value="NZ_PDOA01000013.1"/>
</dbReference>
<gene>
    <name evidence="3" type="ORF">CR165_17225</name>
</gene>
<dbReference type="InterPro" id="IPR000095">
    <property type="entry name" value="CRIB_dom"/>
</dbReference>
<dbReference type="Pfam" id="PF14522">
    <property type="entry name" value="Cytochrome_C7"/>
    <property type="match status" value="1"/>
</dbReference>
<dbReference type="PANTHER" id="PTHR39425:SF1">
    <property type="entry name" value="CYTOCHROME C7-LIKE DOMAIN-CONTAINING PROTEIN"/>
    <property type="match status" value="1"/>
</dbReference>
<dbReference type="AlphaFoldDB" id="A0A2U1V0X2"/>
<keyword evidence="1" id="KW-0812">Transmembrane</keyword>
<keyword evidence="4" id="KW-1185">Reference proteome</keyword>
<accession>A0A2U1V0X2</accession>
<dbReference type="EMBL" id="PDOA01000013">
    <property type="protein sequence ID" value="PWC27550.1"/>
    <property type="molecule type" value="Genomic_DNA"/>
</dbReference>
<dbReference type="Proteomes" id="UP000245048">
    <property type="component" value="Unassembled WGS sequence"/>
</dbReference>
<keyword evidence="1" id="KW-1133">Transmembrane helix</keyword>
<dbReference type="PROSITE" id="PS50108">
    <property type="entry name" value="CRIB"/>
    <property type="match status" value="1"/>
</dbReference>
<dbReference type="PANTHER" id="PTHR39425">
    <property type="entry name" value="LIPOPROTEIN CYTOCHROME C"/>
    <property type="match status" value="1"/>
</dbReference>
<evidence type="ECO:0000256" key="1">
    <source>
        <dbReference type="SAM" id="Phobius"/>
    </source>
</evidence>
<evidence type="ECO:0000259" key="2">
    <source>
        <dbReference type="PROSITE" id="PS50108"/>
    </source>
</evidence>
<keyword evidence="1" id="KW-0472">Membrane</keyword>